<dbReference type="PANTHER" id="PTHR31689:SF0">
    <property type="entry name" value="DIAMINOPIMELATE EPIMERASE"/>
    <property type="match status" value="1"/>
</dbReference>
<evidence type="ECO:0000256" key="2">
    <source>
        <dbReference type="ARBA" id="ARBA00023235"/>
    </source>
</evidence>
<name>A0ABR2LGR8_9ASPA</name>
<keyword evidence="2" id="KW-0413">Isomerase</keyword>
<gene>
    <name evidence="3" type="ORF">KSP40_PGU000170</name>
</gene>
<dbReference type="SUPFAM" id="SSF54506">
    <property type="entry name" value="Diaminopimelate epimerase-like"/>
    <property type="match status" value="1"/>
</dbReference>
<dbReference type="Proteomes" id="UP001412067">
    <property type="component" value="Unassembled WGS sequence"/>
</dbReference>
<dbReference type="EMBL" id="JBBWWR010000020">
    <property type="protein sequence ID" value="KAK8940157.1"/>
    <property type="molecule type" value="Genomic_DNA"/>
</dbReference>
<evidence type="ECO:0000313" key="3">
    <source>
        <dbReference type="EMBL" id="KAK8940157.1"/>
    </source>
</evidence>
<organism evidence="3 4">
    <name type="scientific">Platanthera guangdongensis</name>
    <dbReference type="NCBI Taxonomy" id="2320717"/>
    <lineage>
        <taxon>Eukaryota</taxon>
        <taxon>Viridiplantae</taxon>
        <taxon>Streptophyta</taxon>
        <taxon>Embryophyta</taxon>
        <taxon>Tracheophyta</taxon>
        <taxon>Spermatophyta</taxon>
        <taxon>Magnoliopsida</taxon>
        <taxon>Liliopsida</taxon>
        <taxon>Asparagales</taxon>
        <taxon>Orchidaceae</taxon>
        <taxon>Orchidoideae</taxon>
        <taxon>Orchideae</taxon>
        <taxon>Orchidinae</taxon>
        <taxon>Platanthera</taxon>
    </lineage>
</organism>
<keyword evidence="4" id="KW-1185">Reference proteome</keyword>
<sequence>MARTPRIILEDDYEFIKTALDRLDILHPYSLSKLQEWSYSKLHPCSSDKLYITGFHLLSPLAQPWIMRGFTKYRIRPSFHPDGKTEICKQKLWVSNSTKLLSRRWSTAQNQTFWPDYSSLLTRESRSRSLISSHWRLRFIPRDDDSMTHPNLFHSSSACFSSTVTRLFVTRRGAILLRWWRFLEKMRLSRLENLGIKNLSGKAKIIGSLVGVAGATILTFLKGMELNFSTSVNLLKPHSNGGHDQTVLHYESGDRIMGSILVVASYFSYSIWLIIQVENKDSLERWVTPEQAMKVCNRNFGVGADGVIFAMLGLNDIDYSMRIFNSDGSEPEEKLKLRQLNQGQDKAPAMVIENFWARIDNTNHAGGSNQIEDKVEEKSNSETYQLLDPNCRIDSVFARS</sequence>
<evidence type="ECO:0000256" key="1">
    <source>
        <dbReference type="ARBA" id="ARBA00010219"/>
    </source>
</evidence>
<comment type="similarity">
    <text evidence="1">Belongs to the diaminopimelate epimerase family.</text>
</comment>
<comment type="caution">
    <text evidence="3">The sequence shown here is derived from an EMBL/GenBank/DDBJ whole genome shotgun (WGS) entry which is preliminary data.</text>
</comment>
<reference evidence="3 4" key="1">
    <citation type="journal article" date="2022" name="Nat. Plants">
        <title>Genomes of leafy and leafless Platanthera orchids illuminate the evolution of mycoheterotrophy.</title>
        <authorList>
            <person name="Li M.H."/>
            <person name="Liu K.W."/>
            <person name="Li Z."/>
            <person name="Lu H.C."/>
            <person name="Ye Q.L."/>
            <person name="Zhang D."/>
            <person name="Wang J.Y."/>
            <person name="Li Y.F."/>
            <person name="Zhong Z.M."/>
            <person name="Liu X."/>
            <person name="Yu X."/>
            <person name="Liu D.K."/>
            <person name="Tu X.D."/>
            <person name="Liu B."/>
            <person name="Hao Y."/>
            <person name="Liao X.Y."/>
            <person name="Jiang Y.T."/>
            <person name="Sun W.H."/>
            <person name="Chen J."/>
            <person name="Chen Y.Q."/>
            <person name="Ai Y."/>
            <person name="Zhai J.W."/>
            <person name="Wu S.S."/>
            <person name="Zhou Z."/>
            <person name="Hsiao Y.Y."/>
            <person name="Wu W.L."/>
            <person name="Chen Y.Y."/>
            <person name="Lin Y.F."/>
            <person name="Hsu J.L."/>
            <person name="Li C.Y."/>
            <person name="Wang Z.W."/>
            <person name="Zhao X."/>
            <person name="Zhong W.Y."/>
            <person name="Ma X.K."/>
            <person name="Ma L."/>
            <person name="Huang J."/>
            <person name="Chen G.Z."/>
            <person name="Huang M.Z."/>
            <person name="Huang L."/>
            <person name="Peng D.H."/>
            <person name="Luo Y.B."/>
            <person name="Zou S.Q."/>
            <person name="Chen S.P."/>
            <person name="Lan S."/>
            <person name="Tsai W.C."/>
            <person name="Van de Peer Y."/>
            <person name="Liu Z.J."/>
        </authorList>
    </citation>
    <scope>NUCLEOTIDE SEQUENCE [LARGE SCALE GENOMIC DNA]</scope>
    <source>
        <strain evidence="3">Lor288</strain>
    </source>
</reference>
<evidence type="ECO:0000313" key="4">
    <source>
        <dbReference type="Proteomes" id="UP001412067"/>
    </source>
</evidence>
<dbReference type="PANTHER" id="PTHR31689">
    <property type="entry name" value="DIAMINOPIMELATE EPIMERASE, CHLOROPLASTIC"/>
    <property type="match status" value="1"/>
</dbReference>
<accession>A0ABR2LGR8</accession>
<dbReference type="InterPro" id="IPR001653">
    <property type="entry name" value="DAP_epimerase_DapF"/>
</dbReference>
<proteinExistence type="inferred from homology"/>
<dbReference type="Gene3D" id="3.10.310.10">
    <property type="entry name" value="Diaminopimelate Epimerase, Chain A, domain 1"/>
    <property type="match status" value="1"/>
</dbReference>
<protein>
    <submittedName>
        <fullName evidence="3">Uncharacterized protein</fullName>
    </submittedName>
</protein>